<name>A0A6H5I3S3_9HYME</name>
<evidence type="ECO:0000256" key="13">
    <source>
        <dbReference type="ARBA" id="ARBA00068094"/>
    </source>
</evidence>
<evidence type="ECO:0000256" key="2">
    <source>
        <dbReference type="ARBA" id="ARBA00012657"/>
    </source>
</evidence>
<evidence type="ECO:0000256" key="12">
    <source>
        <dbReference type="ARBA" id="ARBA00060858"/>
    </source>
</evidence>
<dbReference type="PANTHER" id="PTHR10353">
    <property type="entry name" value="GLYCOSYL HYDROLASE"/>
    <property type="match status" value="1"/>
</dbReference>
<evidence type="ECO:0000313" key="19">
    <source>
        <dbReference type="Proteomes" id="UP000479190"/>
    </source>
</evidence>
<evidence type="ECO:0000256" key="15">
    <source>
        <dbReference type="ARBA" id="ARBA00081896"/>
    </source>
</evidence>
<keyword evidence="19" id="KW-1185">Reference proteome</keyword>
<evidence type="ECO:0000256" key="10">
    <source>
        <dbReference type="ARBA" id="ARBA00051666"/>
    </source>
</evidence>
<comment type="catalytic activity">
    <reaction evidence="9">
        <text>a beta-D-xylosyl-(1&lt;-&gt;1')-N-acylsphing-4-enine + cholesterol = cholesteryl 3-beta-D-xyloside + an N-acylsphing-4-enine</text>
        <dbReference type="Rhea" id="RHEA:70239"/>
        <dbReference type="ChEBI" id="CHEBI:16113"/>
        <dbReference type="ChEBI" id="CHEBI:52639"/>
        <dbReference type="ChEBI" id="CHEBI:189067"/>
        <dbReference type="ChEBI" id="CHEBI:189068"/>
    </reaction>
    <physiologicalReaction direction="left-to-right" evidence="9">
        <dbReference type="Rhea" id="RHEA:70240"/>
    </physiologicalReaction>
    <physiologicalReaction direction="right-to-left" evidence="9">
        <dbReference type="Rhea" id="RHEA:70241"/>
    </physiologicalReaction>
</comment>
<dbReference type="InterPro" id="IPR001360">
    <property type="entry name" value="Glyco_hydro_1"/>
</dbReference>
<dbReference type="AlphaFoldDB" id="A0A6H5I3S3"/>
<dbReference type="EMBL" id="CADCXV010000491">
    <property type="protein sequence ID" value="CAB0030498.1"/>
    <property type="molecule type" value="Genomic_DNA"/>
</dbReference>
<dbReference type="InterPro" id="IPR017853">
    <property type="entry name" value="GH"/>
</dbReference>
<dbReference type="EC" id="3.2.1.46" evidence="2"/>
<dbReference type="GO" id="GO:0016052">
    <property type="term" value="P:carbohydrate catabolic process"/>
    <property type="evidence" value="ECO:0007669"/>
    <property type="project" value="UniProtKB-ARBA"/>
</dbReference>
<evidence type="ECO:0000256" key="7">
    <source>
        <dbReference type="ARBA" id="ARBA00048813"/>
    </source>
</evidence>
<evidence type="ECO:0000313" key="18">
    <source>
        <dbReference type="EMBL" id="CAB0030498.1"/>
    </source>
</evidence>
<evidence type="ECO:0000256" key="8">
    <source>
        <dbReference type="ARBA" id="ARBA00050809"/>
    </source>
</evidence>
<evidence type="ECO:0000256" key="4">
    <source>
        <dbReference type="ARBA" id="ARBA00022801"/>
    </source>
</evidence>
<dbReference type="FunFam" id="3.20.20.80:FF:000011">
    <property type="entry name" value="Cytosolic beta-glucosidase"/>
    <property type="match status" value="1"/>
</dbReference>
<evidence type="ECO:0000256" key="14">
    <source>
        <dbReference type="ARBA" id="ARBA00079026"/>
    </source>
</evidence>
<dbReference type="PANTHER" id="PTHR10353:SF36">
    <property type="entry name" value="LP05116P"/>
    <property type="match status" value="1"/>
</dbReference>
<evidence type="ECO:0000256" key="5">
    <source>
        <dbReference type="ARBA" id="ARBA00023295"/>
    </source>
</evidence>
<evidence type="ECO:0000256" key="6">
    <source>
        <dbReference type="ARBA" id="ARBA00033698"/>
    </source>
</evidence>
<evidence type="ECO:0000256" key="3">
    <source>
        <dbReference type="ARBA" id="ARBA00012744"/>
    </source>
</evidence>
<evidence type="ECO:0000256" key="1">
    <source>
        <dbReference type="ARBA" id="ARBA00000448"/>
    </source>
</evidence>
<keyword evidence="17" id="KW-0732">Signal</keyword>
<reference evidence="18 19" key="1">
    <citation type="submission" date="2020-02" db="EMBL/GenBank/DDBJ databases">
        <authorList>
            <person name="Ferguson B K."/>
        </authorList>
    </citation>
    <scope>NUCLEOTIDE SEQUENCE [LARGE SCALE GENOMIC DNA]</scope>
</reference>
<dbReference type="EC" id="3.2.1.21" evidence="3"/>
<comment type="catalytic activity">
    <reaction evidence="1">
        <text>Hydrolysis of terminal, non-reducing beta-D-glucosyl residues with release of beta-D-glucose.</text>
        <dbReference type="EC" id="3.2.1.21"/>
    </reaction>
</comment>
<dbReference type="GO" id="GO:0004336">
    <property type="term" value="F:galactosylceramidase activity"/>
    <property type="evidence" value="ECO:0007669"/>
    <property type="project" value="UniProtKB-EC"/>
</dbReference>
<proteinExistence type="inferred from homology"/>
<protein>
    <recommendedName>
        <fullName evidence="13">Cytosolic beta-glucosidase</fullName>
        <ecNumber evidence="3">3.2.1.21</ecNumber>
        <ecNumber evidence="2">3.2.1.46</ecNumber>
    </recommendedName>
    <alternativeName>
        <fullName evidence="14">Cytosolic galactosylceramidase</fullName>
    </alternativeName>
    <alternativeName>
        <fullName evidence="16">Cytosolic glucosylceramidase</fullName>
    </alternativeName>
    <alternativeName>
        <fullName evidence="15">Cytosolic glycosylceramidase</fullName>
    </alternativeName>
</protein>
<comment type="similarity">
    <text evidence="12">Belongs to the glycosyl hydrolase 1 family. Klotho subfamily.</text>
</comment>
<evidence type="ECO:0000256" key="16">
    <source>
        <dbReference type="ARBA" id="ARBA00083229"/>
    </source>
</evidence>
<organism evidence="18 19">
    <name type="scientific">Trichogramma brassicae</name>
    <dbReference type="NCBI Taxonomy" id="86971"/>
    <lineage>
        <taxon>Eukaryota</taxon>
        <taxon>Metazoa</taxon>
        <taxon>Ecdysozoa</taxon>
        <taxon>Arthropoda</taxon>
        <taxon>Hexapoda</taxon>
        <taxon>Insecta</taxon>
        <taxon>Pterygota</taxon>
        <taxon>Neoptera</taxon>
        <taxon>Endopterygota</taxon>
        <taxon>Hymenoptera</taxon>
        <taxon>Apocrita</taxon>
        <taxon>Proctotrupomorpha</taxon>
        <taxon>Chalcidoidea</taxon>
        <taxon>Trichogrammatidae</taxon>
        <taxon>Trichogramma</taxon>
    </lineage>
</organism>
<evidence type="ECO:0000256" key="17">
    <source>
        <dbReference type="SAM" id="SignalP"/>
    </source>
</evidence>
<keyword evidence="5" id="KW-0326">Glycosidase</keyword>
<dbReference type="Proteomes" id="UP000479190">
    <property type="component" value="Unassembled WGS sequence"/>
</dbReference>
<dbReference type="SUPFAM" id="SSF51445">
    <property type="entry name" value="(Trans)glycosidases"/>
    <property type="match status" value="1"/>
</dbReference>
<comment type="catalytic activity">
    <reaction evidence="8">
        <text>beta-D-galactosyl-(1&lt;-&gt;1')-N-octadecanoylsphing-4-enine + H2O = N-octadecanoylsphing-4-enine + D-galactose</text>
        <dbReference type="Rhea" id="RHEA:59292"/>
        <dbReference type="ChEBI" id="CHEBI:4139"/>
        <dbReference type="ChEBI" id="CHEBI:15377"/>
        <dbReference type="ChEBI" id="CHEBI:72961"/>
        <dbReference type="ChEBI" id="CHEBI:84720"/>
    </reaction>
    <physiologicalReaction direction="left-to-right" evidence="8">
        <dbReference type="Rhea" id="RHEA:59293"/>
    </physiologicalReaction>
</comment>
<accession>A0A6H5I3S3</accession>
<dbReference type="Gene3D" id="3.20.20.80">
    <property type="entry name" value="Glycosidases"/>
    <property type="match status" value="1"/>
</dbReference>
<evidence type="ECO:0000256" key="11">
    <source>
        <dbReference type="ARBA" id="ARBA00052085"/>
    </source>
</evidence>
<dbReference type="Pfam" id="PF00232">
    <property type="entry name" value="Glyco_hydro_1"/>
    <property type="match status" value="1"/>
</dbReference>
<comment type="catalytic activity">
    <reaction evidence="10">
        <text>beta-D-glucosyl-(1&lt;-&gt;1)-N-octadecanoylsphing-4-enine + H2O = N-octadecanoylsphing-4-enine + D-glucose</text>
        <dbReference type="Rhea" id="RHEA:59284"/>
        <dbReference type="ChEBI" id="CHEBI:4167"/>
        <dbReference type="ChEBI" id="CHEBI:15377"/>
        <dbReference type="ChEBI" id="CHEBI:72961"/>
        <dbReference type="ChEBI" id="CHEBI:84719"/>
    </reaction>
    <physiologicalReaction direction="left-to-right" evidence="10">
        <dbReference type="Rhea" id="RHEA:59285"/>
    </physiologicalReaction>
</comment>
<evidence type="ECO:0000256" key="9">
    <source>
        <dbReference type="ARBA" id="ARBA00051414"/>
    </source>
</evidence>
<feature type="chain" id="PRO_5026220084" description="Cytosolic beta-glucosidase" evidence="17">
    <location>
        <begin position="24"/>
        <end position="549"/>
    </location>
</feature>
<dbReference type="GO" id="GO:0008422">
    <property type="term" value="F:beta-glucosidase activity"/>
    <property type="evidence" value="ECO:0007669"/>
    <property type="project" value="UniProtKB-EC"/>
</dbReference>
<sequence>MSSSSFLALILLLLLLAIGKGRGRVDVRRIPADFSIGTSTSAHQVEGGWTADGKGQSIWDNFTHTRADRIRDRSNVDKGCDHYHKYKEDIELLGEHGFDHYRFSLSWSRLLPTGRPDNVNRAAVRFYHNILDELERRNVTPYVTIYHWDHPQVLEDELGGWLNESMARVFAEYARFVYEEFGPRVRTFTTINEPYVNCYFGYGTGAYAPGRRQPGVGEYQCVHNQLKGHALAYRIYDRDFRARQRGRVGIVNVCFQYYAKYPQQEELAERAFEFECGWTAQPIFGPEGDYPEVMKKTIAEKSRREGRNSSRLPEFSPEWIEIIKGSSDYFGLNHYSAMLVEELPPGLRIDAVDVQMMTQDADLLKSYDPKWPGTESSWLKIVPEGIRDVLNSIRKKYGNPPVYIMECGTSDGNGLDDNLRVKYLHSYMQQVLLAKKRDKCDVRAFTIWSFLDSFEWSSGYTEHFGLVQVDFSDEDRKRTPKNSLAWLKTYITSLVREVGDSRTSLSLSPERSQGDNETRARITTRTNQHDSRLLLLLLQGGGKGARVTK</sequence>
<comment type="catalytic activity">
    <reaction evidence="6">
        <text>a beta-D-galactosyl-(1&lt;-&gt;1')-N-acylsphing-4-enine + H2O = an N-acylsphing-4-enine + D-galactose</text>
        <dbReference type="Rhea" id="RHEA:14297"/>
        <dbReference type="ChEBI" id="CHEBI:4139"/>
        <dbReference type="ChEBI" id="CHEBI:15377"/>
        <dbReference type="ChEBI" id="CHEBI:18390"/>
        <dbReference type="ChEBI" id="CHEBI:52639"/>
        <dbReference type="EC" id="3.2.1.46"/>
    </reaction>
    <physiologicalReaction direction="left-to-right" evidence="6">
        <dbReference type="Rhea" id="RHEA:14298"/>
    </physiologicalReaction>
</comment>
<dbReference type="OrthoDB" id="65569at2759"/>
<keyword evidence="4" id="KW-0378">Hydrolase</keyword>
<feature type="signal peptide" evidence="17">
    <location>
        <begin position="1"/>
        <end position="23"/>
    </location>
</feature>
<comment type="catalytic activity">
    <reaction evidence="11">
        <text>beta-D-glucosyl-(1&lt;-&gt;1)-sphing-4-enine + H2O = sphing-4-enine + D-glucose</text>
        <dbReference type="Rhea" id="RHEA:59288"/>
        <dbReference type="ChEBI" id="CHEBI:4167"/>
        <dbReference type="ChEBI" id="CHEBI:15377"/>
        <dbReference type="ChEBI" id="CHEBI:57756"/>
        <dbReference type="ChEBI" id="CHEBI:83992"/>
    </reaction>
    <physiologicalReaction direction="left-to-right" evidence="11">
        <dbReference type="Rhea" id="RHEA:59289"/>
    </physiologicalReaction>
</comment>
<feature type="non-terminal residue" evidence="18">
    <location>
        <position position="549"/>
    </location>
</feature>
<gene>
    <name evidence="18" type="ORF">TBRA_LOCUS2497</name>
</gene>
<dbReference type="PRINTS" id="PR00131">
    <property type="entry name" value="GLHYDRLASE1"/>
</dbReference>
<comment type="catalytic activity">
    <reaction evidence="7">
        <text>beta-D-galactosyl-(1&lt;-&gt;1)-sphing-4-enine + H2O = sphing-4-enine + D-galactose</text>
        <dbReference type="Rhea" id="RHEA:43908"/>
        <dbReference type="ChEBI" id="CHEBI:4139"/>
        <dbReference type="ChEBI" id="CHEBI:15377"/>
        <dbReference type="ChEBI" id="CHEBI:57756"/>
        <dbReference type="ChEBI" id="CHEBI:57934"/>
    </reaction>
    <physiologicalReaction direction="left-to-right" evidence="7">
        <dbReference type="Rhea" id="RHEA:43909"/>
    </physiologicalReaction>
</comment>